<keyword evidence="2" id="KW-0732">Signal</keyword>
<organism evidence="3 4">
    <name type="scientific">Methylorubrum suomiense</name>
    <dbReference type="NCBI Taxonomy" id="144191"/>
    <lineage>
        <taxon>Bacteria</taxon>
        <taxon>Pseudomonadati</taxon>
        <taxon>Pseudomonadota</taxon>
        <taxon>Alphaproteobacteria</taxon>
        <taxon>Hyphomicrobiales</taxon>
        <taxon>Methylobacteriaceae</taxon>
        <taxon>Methylorubrum</taxon>
    </lineage>
</organism>
<evidence type="ECO:0000313" key="3">
    <source>
        <dbReference type="EMBL" id="GJE78187.1"/>
    </source>
</evidence>
<comment type="caution">
    <text evidence="3">The sequence shown here is derived from an EMBL/GenBank/DDBJ whole genome shotgun (WGS) entry which is preliminary data.</text>
</comment>
<name>A0ABQ4V6R9_9HYPH</name>
<keyword evidence="4" id="KW-1185">Reference proteome</keyword>
<sequence>MRAFPLSVQNRRVAGVAAVALLAGITAADAQVLGQGGNSGTSRMNQNFEIQNQNRNFQQRQTLENSAVRNQIQRAPLNQPPPSGPGAFPRR</sequence>
<proteinExistence type="predicted"/>
<reference evidence="3" key="2">
    <citation type="submission" date="2021-08" db="EMBL/GenBank/DDBJ databases">
        <authorList>
            <person name="Tani A."/>
            <person name="Ola A."/>
            <person name="Ogura Y."/>
            <person name="Katsura K."/>
            <person name="Hayashi T."/>
        </authorList>
    </citation>
    <scope>NUCLEOTIDE SEQUENCE</scope>
    <source>
        <strain evidence="3">DSM 14458</strain>
    </source>
</reference>
<feature type="chain" id="PRO_5045040736" evidence="2">
    <location>
        <begin position="31"/>
        <end position="91"/>
    </location>
</feature>
<feature type="signal peptide" evidence="2">
    <location>
        <begin position="1"/>
        <end position="30"/>
    </location>
</feature>
<dbReference type="RefSeq" id="WP_137829826.1">
    <property type="nucleotide sequence ID" value="NZ_BPRE01000021.1"/>
</dbReference>
<accession>A0ABQ4V6R9</accession>
<evidence type="ECO:0000256" key="1">
    <source>
        <dbReference type="SAM" id="MobiDB-lite"/>
    </source>
</evidence>
<feature type="region of interest" description="Disordered" evidence="1">
    <location>
        <begin position="70"/>
        <end position="91"/>
    </location>
</feature>
<protein>
    <submittedName>
        <fullName evidence="3">Uncharacterized protein</fullName>
    </submittedName>
</protein>
<gene>
    <name evidence="3" type="ORF">BGCPKDLD_4799</name>
</gene>
<dbReference type="EMBL" id="BPRE01000021">
    <property type="protein sequence ID" value="GJE78187.1"/>
    <property type="molecule type" value="Genomic_DNA"/>
</dbReference>
<evidence type="ECO:0000256" key="2">
    <source>
        <dbReference type="SAM" id="SignalP"/>
    </source>
</evidence>
<evidence type="ECO:0000313" key="4">
    <source>
        <dbReference type="Proteomes" id="UP001055093"/>
    </source>
</evidence>
<dbReference type="Proteomes" id="UP001055093">
    <property type="component" value="Unassembled WGS sequence"/>
</dbReference>
<reference evidence="3" key="1">
    <citation type="journal article" date="2021" name="Front. Microbiol.">
        <title>Comprehensive Comparative Genomics and Phenotyping of Methylobacterium Species.</title>
        <authorList>
            <person name="Alessa O."/>
            <person name="Ogura Y."/>
            <person name="Fujitani Y."/>
            <person name="Takami H."/>
            <person name="Hayashi T."/>
            <person name="Sahin N."/>
            <person name="Tani A."/>
        </authorList>
    </citation>
    <scope>NUCLEOTIDE SEQUENCE</scope>
    <source>
        <strain evidence="3">DSM 14458</strain>
    </source>
</reference>